<dbReference type="Proteomes" id="UP000784294">
    <property type="component" value="Unassembled WGS sequence"/>
</dbReference>
<keyword evidence="2" id="KW-1185">Reference proteome</keyword>
<dbReference type="AlphaFoldDB" id="A0A3S5FE42"/>
<reference evidence="1" key="1">
    <citation type="submission" date="2018-11" db="EMBL/GenBank/DDBJ databases">
        <authorList>
            <consortium name="Pathogen Informatics"/>
        </authorList>
    </citation>
    <scope>NUCLEOTIDE SEQUENCE</scope>
</reference>
<dbReference type="EMBL" id="CAAALY010059198">
    <property type="protein sequence ID" value="VEL22938.1"/>
    <property type="molecule type" value="Genomic_DNA"/>
</dbReference>
<proteinExistence type="predicted"/>
<comment type="caution">
    <text evidence="1">The sequence shown here is derived from an EMBL/GenBank/DDBJ whole genome shotgun (WGS) entry which is preliminary data.</text>
</comment>
<sequence>MTSYLTMQNLSIAAQYTTFMSSFVSHLPSSRTSYCRQRGATTAGRLSRLEQPDSVSNASKYLQLTRPSIAQHEAAVSSRASTEALVVPELARSFALPAFPRANKADIAAAPATVQVVFAVPYLS</sequence>
<evidence type="ECO:0000313" key="1">
    <source>
        <dbReference type="EMBL" id="VEL22938.1"/>
    </source>
</evidence>
<protein>
    <submittedName>
        <fullName evidence="1">Uncharacterized protein</fullName>
    </submittedName>
</protein>
<organism evidence="1 2">
    <name type="scientific">Protopolystoma xenopodis</name>
    <dbReference type="NCBI Taxonomy" id="117903"/>
    <lineage>
        <taxon>Eukaryota</taxon>
        <taxon>Metazoa</taxon>
        <taxon>Spiralia</taxon>
        <taxon>Lophotrochozoa</taxon>
        <taxon>Platyhelminthes</taxon>
        <taxon>Monogenea</taxon>
        <taxon>Polyopisthocotylea</taxon>
        <taxon>Polystomatidea</taxon>
        <taxon>Polystomatidae</taxon>
        <taxon>Protopolystoma</taxon>
    </lineage>
</organism>
<accession>A0A3S5FE42</accession>
<evidence type="ECO:0000313" key="2">
    <source>
        <dbReference type="Proteomes" id="UP000784294"/>
    </source>
</evidence>
<name>A0A3S5FE42_9PLAT</name>
<gene>
    <name evidence="1" type="ORF">PXEA_LOCUS16378</name>
</gene>